<dbReference type="PROSITE" id="PS51682">
    <property type="entry name" value="SAM_OMT_I"/>
    <property type="match status" value="1"/>
</dbReference>
<dbReference type="GO" id="GO:0032259">
    <property type="term" value="P:methylation"/>
    <property type="evidence" value="ECO:0007669"/>
    <property type="project" value="UniProtKB-KW"/>
</dbReference>
<feature type="transmembrane region" description="Helical" evidence="5">
    <location>
        <begin position="46"/>
        <end position="64"/>
    </location>
</feature>
<keyword evidence="2" id="KW-0808">Transferase</keyword>
<evidence type="ECO:0000256" key="5">
    <source>
        <dbReference type="SAM" id="Phobius"/>
    </source>
</evidence>
<dbReference type="InterPro" id="IPR029063">
    <property type="entry name" value="SAM-dependent_MTases_sf"/>
</dbReference>
<dbReference type="Proteomes" id="UP000001646">
    <property type="component" value="Unplaced"/>
</dbReference>
<dbReference type="PANTHER" id="PTHR10509:SF93">
    <property type="entry name" value="CATECHOL O-METHYLTRANSFERASE DOMAIN-CONTAINING PROTEIN 1"/>
    <property type="match status" value="1"/>
</dbReference>
<dbReference type="SUPFAM" id="SSF53335">
    <property type="entry name" value="S-adenosyl-L-methionine-dependent methyltransferases"/>
    <property type="match status" value="1"/>
</dbReference>
<evidence type="ECO:0000313" key="7">
    <source>
        <dbReference type="Proteomes" id="UP000001646"/>
    </source>
</evidence>
<dbReference type="Pfam" id="PF01596">
    <property type="entry name" value="Methyltransf_3"/>
    <property type="match status" value="1"/>
</dbReference>
<gene>
    <name evidence="6" type="primary">COMTD1</name>
</gene>
<organism evidence="6 7">
    <name type="scientific">Anolis carolinensis</name>
    <name type="common">Green anole</name>
    <name type="synonym">American chameleon</name>
    <dbReference type="NCBI Taxonomy" id="28377"/>
    <lineage>
        <taxon>Eukaryota</taxon>
        <taxon>Metazoa</taxon>
        <taxon>Chordata</taxon>
        <taxon>Craniata</taxon>
        <taxon>Vertebrata</taxon>
        <taxon>Euteleostomi</taxon>
        <taxon>Lepidosauria</taxon>
        <taxon>Squamata</taxon>
        <taxon>Bifurcata</taxon>
        <taxon>Unidentata</taxon>
        <taxon>Episquamata</taxon>
        <taxon>Toxicofera</taxon>
        <taxon>Iguania</taxon>
        <taxon>Dactyloidae</taxon>
        <taxon>Anolis</taxon>
    </lineage>
</organism>
<dbReference type="GO" id="GO:0008171">
    <property type="term" value="F:O-methyltransferase activity"/>
    <property type="evidence" value="ECO:0007669"/>
    <property type="project" value="InterPro"/>
</dbReference>
<keyword evidence="3" id="KW-0949">S-adenosyl-L-methionine</keyword>
<dbReference type="GeneID" id="100565642"/>
<proteinExistence type="inferred from homology"/>
<dbReference type="GeneTree" id="ENSGT00390000004409"/>
<sequence>MNEGACDPGALPPPCFFLREARSNASCRSFSRLSRNMPLFGISKEAAVGTAVLGVVAAAGFFAGRRSRSRFVFGTPKGSPNLLQQYVLDHSLREHPSLTKLKMVTADRRDKRMMVSRDQAQLMANLARLIRAKKVIEVGVFTGYNTLNMALVIPDDGKVVACDVNEESANLGKPVWKEAGVEHKIDLRIKPASQTLDELLSNGEAGTFDFAFIDADKEGYNDYYEKCLQLIRKGGIIAIDNVLLSGKVLNPERYGGEVQSMHELNKKIFRDPRVTISMILMGDGVTLAFKL</sequence>
<dbReference type="CTD" id="118881"/>
<dbReference type="Ensembl" id="ENSACAT00000055674.1">
    <property type="protein sequence ID" value="ENSACAP00000036639.1"/>
    <property type="gene ID" value="ENSACAG00000045223.1"/>
</dbReference>
<evidence type="ECO:0000256" key="2">
    <source>
        <dbReference type="ARBA" id="ARBA00022679"/>
    </source>
</evidence>
<dbReference type="OrthoDB" id="10251242at2759"/>
<dbReference type="InParanoid" id="A0A803TN49"/>
<keyword evidence="5" id="KW-1133">Transmembrane helix</keyword>
<dbReference type="Gene3D" id="3.40.50.150">
    <property type="entry name" value="Vaccinia Virus protein VP39"/>
    <property type="match status" value="1"/>
</dbReference>
<dbReference type="CDD" id="cd02440">
    <property type="entry name" value="AdoMet_MTases"/>
    <property type="match status" value="1"/>
</dbReference>
<dbReference type="PANTHER" id="PTHR10509">
    <property type="entry name" value="O-METHYLTRANSFERASE-RELATED"/>
    <property type="match status" value="1"/>
</dbReference>
<evidence type="ECO:0000256" key="1">
    <source>
        <dbReference type="ARBA" id="ARBA00022603"/>
    </source>
</evidence>
<reference evidence="6" key="2">
    <citation type="submission" date="2025-08" db="UniProtKB">
        <authorList>
            <consortium name="Ensembl"/>
        </authorList>
    </citation>
    <scope>IDENTIFICATION</scope>
</reference>
<dbReference type="KEGG" id="acs:100565642"/>
<evidence type="ECO:0000313" key="6">
    <source>
        <dbReference type="Ensembl" id="ENSACAP00000036639.1"/>
    </source>
</evidence>
<name>A0A803TN49_ANOCA</name>
<accession>A0A803TN49</accession>
<dbReference type="InterPro" id="IPR002935">
    <property type="entry name" value="SAM_O-MeTrfase"/>
</dbReference>
<comment type="similarity">
    <text evidence="4">Belongs to the class I-like SAM-binding methyltransferase superfamily. Cation-dependent O-methyltransferase family.</text>
</comment>
<reference evidence="6" key="1">
    <citation type="submission" date="2009-12" db="EMBL/GenBank/DDBJ databases">
        <title>The Genome Sequence of Anolis carolinensis (Green Anole Lizard).</title>
        <authorList>
            <consortium name="The Genome Sequencing Platform"/>
            <person name="Di Palma F."/>
            <person name="Alfoldi J."/>
            <person name="Heiman D."/>
            <person name="Young S."/>
            <person name="Grabherr M."/>
            <person name="Johnson J."/>
            <person name="Lander E.S."/>
            <person name="Lindblad-Toh K."/>
        </authorList>
    </citation>
    <scope>NUCLEOTIDE SEQUENCE [LARGE SCALE GENOMIC DNA]</scope>
    <source>
        <strain evidence="6">JBL SC #1</strain>
    </source>
</reference>
<keyword evidence="7" id="KW-1185">Reference proteome</keyword>
<keyword evidence="5" id="KW-0812">Transmembrane</keyword>
<dbReference type="InterPro" id="IPR050362">
    <property type="entry name" value="Cation-dep_OMT"/>
</dbReference>
<protein>
    <submittedName>
        <fullName evidence="6">Catechol-O-methyltransferase domain containing 1</fullName>
    </submittedName>
</protein>
<keyword evidence="1" id="KW-0489">Methyltransferase</keyword>
<evidence type="ECO:0000256" key="3">
    <source>
        <dbReference type="ARBA" id="ARBA00022691"/>
    </source>
</evidence>
<dbReference type="AlphaFoldDB" id="A0A803TN49"/>
<reference evidence="6" key="3">
    <citation type="submission" date="2025-09" db="UniProtKB">
        <authorList>
            <consortium name="Ensembl"/>
        </authorList>
    </citation>
    <scope>IDENTIFICATION</scope>
</reference>
<keyword evidence="5" id="KW-0472">Membrane</keyword>
<dbReference type="GO" id="GO:0008757">
    <property type="term" value="F:S-adenosylmethionine-dependent methyltransferase activity"/>
    <property type="evidence" value="ECO:0000318"/>
    <property type="project" value="GO_Central"/>
</dbReference>
<evidence type="ECO:0000256" key="4">
    <source>
        <dbReference type="ARBA" id="ARBA00023453"/>
    </source>
</evidence>